<keyword evidence="1" id="KW-0812">Transmembrane</keyword>
<proteinExistence type="predicted"/>
<evidence type="ECO:0000256" key="1">
    <source>
        <dbReference type="SAM" id="Phobius"/>
    </source>
</evidence>
<feature type="transmembrane region" description="Helical" evidence="1">
    <location>
        <begin position="48"/>
        <end position="67"/>
    </location>
</feature>
<reference evidence="2" key="1">
    <citation type="submission" date="2021-02" db="EMBL/GenBank/DDBJ databases">
        <authorList>
            <person name="Nowell W R."/>
        </authorList>
    </citation>
    <scope>NUCLEOTIDE SEQUENCE</scope>
</reference>
<feature type="non-terminal residue" evidence="2">
    <location>
        <position position="1"/>
    </location>
</feature>
<dbReference type="EMBL" id="CAJNOR010020517">
    <property type="protein sequence ID" value="CAF1690589.1"/>
    <property type="molecule type" value="Genomic_DNA"/>
</dbReference>
<keyword evidence="1" id="KW-1133">Transmembrane helix</keyword>
<feature type="transmembrane region" description="Helical" evidence="1">
    <location>
        <begin position="9"/>
        <end position="28"/>
    </location>
</feature>
<gene>
    <name evidence="2" type="ORF">XAT740_LOCUS63802</name>
</gene>
<accession>A0A816HWT4</accession>
<evidence type="ECO:0000313" key="3">
    <source>
        <dbReference type="Proteomes" id="UP000663828"/>
    </source>
</evidence>
<name>A0A816HWT4_ADIRI</name>
<dbReference type="Proteomes" id="UP000663828">
    <property type="component" value="Unassembled WGS sequence"/>
</dbReference>
<evidence type="ECO:0000313" key="2">
    <source>
        <dbReference type="EMBL" id="CAF1690589.1"/>
    </source>
</evidence>
<sequence length="138" mass="16401">MNESVGMKIFIWNRIILLYSTIINLNIFSSRNFGHDVDRVTVKRLGQWATRLYMVLFTIGIIIFTSYTTIKPYVGRKTFDKPSFDIYNKLYEKYDERLKCSCSLISFTYDRFVNINLTFHQICSSTFTSNEWQRSLLD</sequence>
<keyword evidence="1" id="KW-0472">Membrane</keyword>
<protein>
    <submittedName>
        <fullName evidence="2">Uncharacterized protein</fullName>
    </submittedName>
</protein>
<dbReference type="AlphaFoldDB" id="A0A816HWT4"/>
<comment type="caution">
    <text evidence="2">The sequence shown here is derived from an EMBL/GenBank/DDBJ whole genome shotgun (WGS) entry which is preliminary data.</text>
</comment>
<organism evidence="2 3">
    <name type="scientific">Adineta ricciae</name>
    <name type="common">Rotifer</name>
    <dbReference type="NCBI Taxonomy" id="249248"/>
    <lineage>
        <taxon>Eukaryota</taxon>
        <taxon>Metazoa</taxon>
        <taxon>Spiralia</taxon>
        <taxon>Gnathifera</taxon>
        <taxon>Rotifera</taxon>
        <taxon>Eurotatoria</taxon>
        <taxon>Bdelloidea</taxon>
        <taxon>Adinetida</taxon>
        <taxon>Adinetidae</taxon>
        <taxon>Adineta</taxon>
    </lineage>
</organism>
<keyword evidence="3" id="KW-1185">Reference proteome</keyword>